<comment type="caution">
    <text evidence="2">The sequence shown here is derived from an EMBL/GenBank/DDBJ whole genome shotgun (WGS) entry which is preliminary data.</text>
</comment>
<sequence length="268" mass="31115">MVDTSQPDRRAGRQRQERQERRAEVTNASDTDPTTNTNTLEGNPILPMEPAEFFTREEWLTELLEVFHENLEPLQMNHDVEGIRQLIDWLAENLGADDELAQASPRTLPSEDRAAAHQNAATTRLANRLSRAFRRLDRLEARVPEGDEPLNRMESYEQESYEQESHERGDYERSDYEQSDYEQSDYQRGDYQRGDYQRGDYQWGTRSYRRDGDSIDTDTLQANGNTNQGRLSAEPILLDPEGSQIHSPTSELRVMYRYFVVPSKPSHD</sequence>
<dbReference type="EMBL" id="JAWRVG010000028">
    <property type="protein sequence ID" value="KAK4069782.1"/>
    <property type="molecule type" value="Genomic_DNA"/>
</dbReference>
<feature type="compositionally biased region" description="Basic and acidic residues" evidence="1">
    <location>
        <begin position="144"/>
        <end position="155"/>
    </location>
</feature>
<accession>A0AAE1ID45</accession>
<evidence type="ECO:0000313" key="3">
    <source>
        <dbReference type="Proteomes" id="UP001273209"/>
    </source>
</evidence>
<dbReference type="RefSeq" id="XP_062754240.1">
    <property type="nucleotide sequence ID" value="XM_062901589.1"/>
</dbReference>
<gene>
    <name evidence="2" type="ORF">Triagg1_6912</name>
</gene>
<reference evidence="2" key="1">
    <citation type="submission" date="2023-11" db="EMBL/GenBank/DDBJ databases">
        <title>The genome sequences of three competitors of mushroom-forming fungi.</title>
        <authorList>
            <person name="Beijen E."/>
            <person name="Ohm R.A."/>
        </authorList>
    </citation>
    <scope>NUCLEOTIDE SEQUENCE</scope>
    <source>
        <strain evidence="2">CBS 100526</strain>
    </source>
</reference>
<proteinExistence type="predicted"/>
<feature type="region of interest" description="Disordered" evidence="1">
    <location>
        <begin position="144"/>
        <end position="246"/>
    </location>
</feature>
<feature type="compositionally biased region" description="Polar residues" evidence="1">
    <location>
        <begin position="217"/>
        <end position="230"/>
    </location>
</feature>
<dbReference type="AlphaFoldDB" id="A0AAE1ID45"/>
<feature type="compositionally biased region" description="Polar residues" evidence="1">
    <location>
        <begin position="26"/>
        <end position="41"/>
    </location>
</feature>
<feature type="region of interest" description="Disordered" evidence="1">
    <location>
        <begin position="1"/>
        <end position="46"/>
    </location>
</feature>
<evidence type="ECO:0000313" key="2">
    <source>
        <dbReference type="EMBL" id="KAK4069782.1"/>
    </source>
</evidence>
<name>A0AAE1ID45_9HYPO</name>
<feature type="compositionally biased region" description="Basic and acidic residues" evidence="1">
    <location>
        <begin position="163"/>
        <end position="176"/>
    </location>
</feature>
<feature type="compositionally biased region" description="Basic and acidic residues" evidence="1">
    <location>
        <begin position="1"/>
        <end position="24"/>
    </location>
</feature>
<dbReference type="GeneID" id="87921494"/>
<feature type="compositionally biased region" description="Basic and acidic residues" evidence="1">
    <location>
        <begin position="185"/>
        <end position="198"/>
    </location>
</feature>
<keyword evidence="3" id="KW-1185">Reference proteome</keyword>
<protein>
    <submittedName>
        <fullName evidence="2">Uncharacterized protein</fullName>
    </submittedName>
</protein>
<evidence type="ECO:0000256" key="1">
    <source>
        <dbReference type="SAM" id="MobiDB-lite"/>
    </source>
</evidence>
<organism evidence="2 3">
    <name type="scientific">Trichoderma aggressivum f. europaeum</name>
    <dbReference type="NCBI Taxonomy" id="173218"/>
    <lineage>
        <taxon>Eukaryota</taxon>
        <taxon>Fungi</taxon>
        <taxon>Dikarya</taxon>
        <taxon>Ascomycota</taxon>
        <taxon>Pezizomycotina</taxon>
        <taxon>Sordariomycetes</taxon>
        <taxon>Hypocreomycetidae</taxon>
        <taxon>Hypocreales</taxon>
        <taxon>Hypocreaceae</taxon>
        <taxon>Trichoderma</taxon>
    </lineage>
</organism>
<dbReference type="Proteomes" id="UP001273209">
    <property type="component" value="Unassembled WGS sequence"/>
</dbReference>